<dbReference type="GeneID" id="25565733"/>
<dbReference type="RefSeq" id="XP_013756695.1">
    <property type="nucleotide sequence ID" value="XM_013901241.1"/>
</dbReference>
<feature type="compositionally biased region" description="Low complexity" evidence="2">
    <location>
        <begin position="121"/>
        <end position="141"/>
    </location>
</feature>
<dbReference type="PROSITE" id="PS50853">
    <property type="entry name" value="FN3"/>
    <property type="match status" value="3"/>
</dbReference>
<dbReference type="EMBL" id="GL349462">
    <property type="protein sequence ID" value="KNC50727.1"/>
    <property type="molecule type" value="Genomic_DNA"/>
</dbReference>
<dbReference type="SMART" id="SM00060">
    <property type="entry name" value="FN3"/>
    <property type="match status" value="4"/>
</dbReference>
<feature type="domain" description="Fibronectin type-III" evidence="4">
    <location>
        <begin position="363"/>
        <end position="459"/>
    </location>
</feature>
<organism evidence="5 6">
    <name type="scientific">Thecamonas trahens ATCC 50062</name>
    <dbReference type="NCBI Taxonomy" id="461836"/>
    <lineage>
        <taxon>Eukaryota</taxon>
        <taxon>Apusozoa</taxon>
        <taxon>Apusomonadida</taxon>
        <taxon>Apusomonadidae</taxon>
        <taxon>Thecamonas</taxon>
    </lineage>
</organism>
<protein>
    <recommendedName>
        <fullName evidence="4">Fibronectin type-III domain-containing protein</fullName>
    </recommendedName>
</protein>
<feature type="region of interest" description="Disordered" evidence="2">
    <location>
        <begin position="1035"/>
        <end position="1101"/>
    </location>
</feature>
<dbReference type="InterPro" id="IPR050991">
    <property type="entry name" value="ECM_Regulatory_Proteins"/>
</dbReference>
<dbReference type="PANTHER" id="PTHR46708">
    <property type="entry name" value="TENASCIN"/>
    <property type="match status" value="1"/>
</dbReference>
<reference evidence="5 6" key="1">
    <citation type="submission" date="2010-05" db="EMBL/GenBank/DDBJ databases">
        <title>The Genome Sequence of Thecamonas trahens ATCC 50062.</title>
        <authorList>
            <consortium name="The Broad Institute Genome Sequencing Platform"/>
            <person name="Russ C."/>
            <person name="Cuomo C."/>
            <person name="Shea T."/>
            <person name="Young S.K."/>
            <person name="Zeng Q."/>
            <person name="Koehrsen M."/>
            <person name="Haas B."/>
            <person name="Borodovsky M."/>
            <person name="Guigo R."/>
            <person name="Alvarado L."/>
            <person name="Berlin A."/>
            <person name="Bochicchio J."/>
            <person name="Borenstein D."/>
            <person name="Chapman S."/>
            <person name="Chen Z."/>
            <person name="Freedman E."/>
            <person name="Gellesch M."/>
            <person name="Goldberg J."/>
            <person name="Griggs A."/>
            <person name="Gujja S."/>
            <person name="Heilman E."/>
            <person name="Heiman D."/>
            <person name="Hepburn T."/>
            <person name="Howarth C."/>
            <person name="Jen D."/>
            <person name="Larson L."/>
            <person name="Mehta T."/>
            <person name="Park D."/>
            <person name="Pearson M."/>
            <person name="Roberts A."/>
            <person name="Saif S."/>
            <person name="Shenoy N."/>
            <person name="Sisk P."/>
            <person name="Stolte C."/>
            <person name="Sykes S."/>
            <person name="Thomson T."/>
            <person name="Walk T."/>
            <person name="White J."/>
            <person name="Yandava C."/>
            <person name="Burger G."/>
            <person name="Gray M.W."/>
            <person name="Holland P.W.H."/>
            <person name="King N."/>
            <person name="Lang F.B.F."/>
            <person name="Roger A.J."/>
            <person name="Ruiz-Trillo I."/>
            <person name="Lander E."/>
            <person name="Nusbaum C."/>
        </authorList>
    </citation>
    <scope>NUCLEOTIDE SEQUENCE [LARGE SCALE GENOMIC DNA]</scope>
    <source>
        <strain evidence="5 6">ATCC 50062</strain>
    </source>
</reference>
<feature type="region of interest" description="Disordered" evidence="2">
    <location>
        <begin position="976"/>
        <end position="1006"/>
    </location>
</feature>
<keyword evidence="3" id="KW-1133">Transmembrane helix</keyword>
<dbReference type="STRING" id="461836.A0A0L0DEH1"/>
<dbReference type="InterPro" id="IPR003961">
    <property type="entry name" value="FN3_dom"/>
</dbReference>
<evidence type="ECO:0000313" key="6">
    <source>
        <dbReference type="Proteomes" id="UP000054408"/>
    </source>
</evidence>
<dbReference type="AlphaFoldDB" id="A0A0L0DEH1"/>
<evidence type="ECO:0000256" key="1">
    <source>
        <dbReference type="ARBA" id="ARBA00022737"/>
    </source>
</evidence>
<keyword evidence="3" id="KW-0812">Transmembrane</keyword>
<evidence type="ECO:0000259" key="4">
    <source>
        <dbReference type="PROSITE" id="PS50853"/>
    </source>
</evidence>
<dbReference type="CDD" id="cd00063">
    <property type="entry name" value="FN3"/>
    <property type="match status" value="1"/>
</dbReference>
<feature type="region of interest" description="Disordered" evidence="2">
    <location>
        <begin position="111"/>
        <end position="141"/>
    </location>
</feature>
<evidence type="ECO:0000313" key="5">
    <source>
        <dbReference type="EMBL" id="KNC50727.1"/>
    </source>
</evidence>
<feature type="transmembrane region" description="Helical" evidence="3">
    <location>
        <begin position="832"/>
        <end position="858"/>
    </location>
</feature>
<proteinExistence type="predicted"/>
<feature type="compositionally biased region" description="Low complexity" evidence="2">
    <location>
        <begin position="932"/>
        <end position="941"/>
    </location>
</feature>
<evidence type="ECO:0000256" key="3">
    <source>
        <dbReference type="SAM" id="Phobius"/>
    </source>
</evidence>
<dbReference type="eggNOG" id="KOG3510">
    <property type="taxonomic scope" value="Eukaryota"/>
</dbReference>
<dbReference type="Pfam" id="PF00041">
    <property type="entry name" value="fn3"/>
    <property type="match status" value="1"/>
</dbReference>
<sequence>MVHPHVTFNIFGATIFWRHFSYFGAKLGLAVTGSSAESVSLSWQLPTYTGAPPSPIAGFRIAATALAAPPPSPAAPSPVSVLLASPSLTSHTVTGLQPGWNYDLTVVTMTEAGKSSPPSPSVSAATSPSSPDPPTDLAIASPPAPRAISLQWNAPVETGFGGGEQLAVAGYHIAYVATEGPAAGADVVAVTPDDATSATLFLSVLPGTTFSIRLSTLNSAGLLSPFSTPPLVVVTPVGPPDPPGLLELVSSLLIAPALATDPHTVSSDLDFVPPLAVGAASAHVAAYNASLTRFDGPDAPYTPVAFVLPAAKPWRLHALVPGTRYELTLATHNSLGVTSHASAPLAFTTPVAPPSAIPLLSLSPSSAPAPVGTPATLAATWSLPAFSGGAAVALDNVTLVLVDASGVVTSQTLPASAPFSTTFTGLAQGTGYTVTATATSDAGLTSAAVTADGATAPGIPAAPTSVAVAGVGETYVELSFTINSPDALGGTLASLANVTISVDGIGSRTLTVSQLTVISSGWPSQYVASSGGDPFFRLLGSTSYTARLAVTSSAGLASAASTPVSFTTLAWGSDPRLDFAPPLPLVVRETDAGTAFSLLLTLPTPPAPGTTISVPLAIDSPHIELRTTSVAFAPGEWNIPQTISVVALGSPVAHRAADGSPQLPAGLSLGPLVVAGPDAASSASLFYSGFASTVADAVIFVDTDVIAINATAVLTPPPPGAQTGMLAVLSIAISLASTPVGPVTLDMTASPLLAAAGATSLSLPGTATVELSADALVALAAEPTVPLGTVAAPSDPGYAALAPSVYVADADAYLPAASAHAAAPPTTWSKYVAVWVILIVLAVLCIGAVAVVAVASYVRGQGMGSKRPTAVQPSPPATPRHDALAAVAAGGSAGRGVRLAELDSSEAPLPMTDAAPRRSPFSTGAKAPRPLRSSGSSGRVARAALAPSPVHLAETPAGAAARGRIGIDASVATPLGRAETPLGSSTAAGARPSRPTTTYAGPGLVRGDRSLEASTMEDSALASEASMLHSSLSPTRILGLHPTPSSARRRPLALPPVHKASPVPFMPLPRTPSQSHPAGPDPVTPIPYLHRTPTGPSPESH</sequence>
<evidence type="ECO:0000256" key="2">
    <source>
        <dbReference type="SAM" id="MobiDB-lite"/>
    </source>
</evidence>
<feature type="domain" description="Fibronectin type-III" evidence="4">
    <location>
        <begin position="133"/>
        <end position="238"/>
    </location>
</feature>
<feature type="region of interest" description="Disordered" evidence="2">
    <location>
        <begin position="902"/>
        <end position="941"/>
    </location>
</feature>
<name>A0A0L0DEH1_THETB</name>
<gene>
    <name evidence="5" type="ORF">AMSG_06617</name>
</gene>
<keyword evidence="6" id="KW-1185">Reference proteome</keyword>
<dbReference type="InterPro" id="IPR036116">
    <property type="entry name" value="FN3_sf"/>
</dbReference>
<dbReference type="PANTHER" id="PTHR46708:SF2">
    <property type="entry name" value="FIBRONECTIN TYPE-III DOMAIN-CONTAINING PROTEIN"/>
    <property type="match status" value="1"/>
</dbReference>
<keyword evidence="3" id="KW-0472">Membrane</keyword>
<dbReference type="SUPFAM" id="SSF49265">
    <property type="entry name" value="Fibronectin type III"/>
    <property type="match status" value="3"/>
</dbReference>
<accession>A0A0L0DEH1</accession>
<dbReference type="Proteomes" id="UP000054408">
    <property type="component" value="Unassembled WGS sequence"/>
</dbReference>
<dbReference type="OMA" id="YPAGNAN"/>
<feature type="domain" description="Fibronectin type-III" evidence="4">
    <location>
        <begin position="25"/>
        <end position="129"/>
    </location>
</feature>
<dbReference type="Gene3D" id="2.60.40.10">
    <property type="entry name" value="Immunoglobulins"/>
    <property type="match status" value="2"/>
</dbReference>
<keyword evidence="1" id="KW-0677">Repeat</keyword>
<dbReference type="InterPro" id="IPR013783">
    <property type="entry name" value="Ig-like_fold"/>
</dbReference>